<comment type="similarity">
    <text evidence="2">Belongs to the major facilitator superfamily. Proton-dependent oligopeptide transporter (POT/PTR) (TC 2.A.17) family.</text>
</comment>
<feature type="transmembrane region" description="Helical" evidence="6">
    <location>
        <begin position="449"/>
        <end position="470"/>
    </location>
</feature>
<dbReference type="InterPro" id="IPR044739">
    <property type="entry name" value="NRT1/PTR"/>
</dbReference>
<keyword evidence="4 6" id="KW-1133">Transmembrane helix</keyword>
<feature type="transmembrane region" description="Helical" evidence="6">
    <location>
        <begin position="220"/>
        <end position="239"/>
    </location>
</feature>
<feature type="transmembrane region" description="Helical" evidence="6">
    <location>
        <begin position="130"/>
        <end position="150"/>
    </location>
</feature>
<evidence type="ECO:0000313" key="7">
    <source>
        <dbReference type="EMBL" id="KAH9324466.1"/>
    </source>
</evidence>
<feature type="transmembrane region" description="Helical" evidence="6">
    <location>
        <begin position="413"/>
        <end position="437"/>
    </location>
</feature>
<feature type="transmembrane region" description="Helical" evidence="6">
    <location>
        <begin position="245"/>
        <end position="265"/>
    </location>
</feature>
<feature type="transmembrane region" description="Helical" evidence="6">
    <location>
        <begin position="106"/>
        <end position="124"/>
    </location>
</feature>
<sequence length="618" mass="68561">ISIFPADALIEVAAMGFFYLEDWLEFWNPSSQAKESDGQLQWVNDGFVDIRRRPVLKTKSGGWRASLFIIGVEVSERLTYYGIASNLIIYLTSVMHEGVAASVKNVNYWVGVTTIMPLLGGFVADAYSGRYWAVLVSSTVYLMGLILLTLSVSLSALRPGECVEACSKEPAGKRAVFFLALYLIAVGTGGHKPSLQAFGADQFNEEDKDEKLKKASFFNWWYFGLCCGTLMAVTVVVYVQNNISWGVGFGIPTIAMAIAIVLFLYGTPFYRNKLPGGSPITSILQVIAAAVRNRKENLPSNMGLLYENWDAGSLKSGQRRLTHTDSFQFLDKAAIMMNLSEPNWTQGNKQPNPGMVCTVTQVEETKLILRMVPIWFCCIIFGITVAQSTTFFIKQGNTMDRNMGPHFQIPPASLLAFSSISILIFISIYDTLLVPMAQKITGHHRGISILQRIGIGMVFSILCMVSAALIEIKRIHTAKSHGLLDRPKTTIPLSIFWLTPQFVLIGIADVFTLVGLQEFFYDQVPDTMRSLGISFFLSVIGVASFISSLLITIVDKITSRGGGDHGWFTNNLNRCKLSYFYWLLTVLGVINLCGYLYVANTYSYKRIREVEDGILGPT</sequence>
<reference evidence="7 8" key="1">
    <citation type="journal article" date="2021" name="Nat. Plants">
        <title>The Taxus genome provides insights into paclitaxel biosynthesis.</title>
        <authorList>
            <person name="Xiong X."/>
            <person name="Gou J."/>
            <person name="Liao Q."/>
            <person name="Li Y."/>
            <person name="Zhou Q."/>
            <person name="Bi G."/>
            <person name="Li C."/>
            <person name="Du R."/>
            <person name="Wang X."/>
            <person name="Sun T."/>
            <person name="Guo L."/>
            <person name="Liang H."/>
            <person name="Lu P."/>
            <person name="Wu Y."/>
            <person name="Zhang Z."/>
            <person name="Ro D.K."/>
            <person name="Shang Y."/>
            <person name="Huang S."/>
            <person name="Yan J."/>
        </authorList>
    </citation>
    <scope>NUCLEOTIDE SEQUENCE [LARGE SCALE GENOMIC DNA]</scope>
    <source>
        <strain evidence="7">Ta-2019</strain>
    </source>
</reference>
<feature type="transmembrane region" description="Helical" evidence="6">
    <location>
        <begin position="579"/>
        <end position="598"/>
    </location>
</feature>
<dbReference type="Gene3D" id="1.20.1250.20">
    <property type="entry name" value="MFS general substrate transporter like domains"/>
    <property type="match status" value="1"/>
</dbReference>
<evidence type="ECO:0000256" key="2">
    <source>
        <dbReference type="ARBA" id="ARBA00005982"/>
    </source>
</evidence>
<gene>
    <name evidence="7" type="ORF">KI387_004644</name>
</gene>
<dbReference type="OMA" id="INDEMKW"/>
<dbReference type="GO" id="GO:0071916">
    <property type="term" value="F:dipeptide transmembrane transporter activity"/>
    <property type="evidence" value="ECO:0007669"/>
    <property type="project" value="InterPro"/>
</dbReference>
<dbReference type="GO" id="GO:0016020">
    <property type="term" value="C:membrane"/>
    <property type="evidence" value="ECO:0007669"/>
    <property type="project" value="UniProtKB-SubCell"/>
</dbReference>
<keyword evidence="3 6" id="KW-0812">Transmembrane</keyword>
<dbReference type="CDD" id="cd17417">
    <property type="entry name" value="MFS_NPF5"/>
    <property type="match status" value="1"/>
</dbReference>
<evidence type="ECO:0000256" key="5">
    <source>
        <dbReference type="ARBA" id="ARBA00023136"/>
    </source>
</evidence>
<feature type="transmembrane region" description="Helical" evidence="6">
    <location>
        <begin position="374"/>
        <end position="393"/>
    </location>
</feature>
<protein>
    <recommendedName>
        <fullName evidence="9">NPF family transporter</fullName>
    </recommendedName>
</protein>
<feature type="transmembrane region" description="Helical" evidence="6">
    <location>
        <begin position="78"/>
        <end position="94"/>
    </location>
</feature>
<dbReference type="PANTHER" id="PTHR11654">
    <property type="entry name" value="OLIGOPEPTIDE TRANSPORTER-RELATED"/>
    <property type="match status" value="1"/>
</dbReference>
<evidence type="ECO:0000256" key="4">
    <source>
        <dbReference type="ARBA" id="ARBA00022989"/>
    </source>
</evidence>
<evidence type="ECO:0000256" key="1">
    <source>
        <dbReference type="ARBA" id="ARBA00004141"/>
    </source>
</evidence>
<dbReference type="AlphaFoldDB" id="A0AA38GJR5"/>
<evidence type="ECO:0000313" key="8">
    <source>
        <dbReference type="Proteomes" id="UP000824469"/>
    </source>
</evidence>
<feature type="non-terminal residue" evidence="7">
    <location>
        <position position="618"/>
    </location>
</feature>
<dbReference type="EMBL" id="JAHRHJ020000002">
    <property type="protein sequence ID" value="KAH9324466.1"/>
    <property type="molecule type" value="Genomic_DNA"/>
</dbReference>
<dbReference type="GO" id="GO:0042937">
    <property type="term" value="F:tripeptide transmembrane transporter activity"/>
    <property type="evidence" value="ECO:0007669"/>
    <property type="project" value="InterPro"/>
</dbReference>
<keyword evidence="5 6" id="KW-0472">Membrane</keyword>
<dbReference type="Pfam" id="PF00854">
    <property type="entry name" value="PTR2"/>
    <property type="match status" value="1"/>
</dbReference>
<evidence type="ECO:0000256" key="3">
    <source>
        <dbReference type="ARBA" id="ARBA00022692"/>
    </source>
</evidence>
<feature type="transmembrane region" description="Helical" evidence="6">
    <location>
        <begin position="490"/>
        <end position="514"/>
    </location>
</feature>
<feature type="non-terminal residue" evidence="7">
    <location>
        <position position="1"/>
    </location>
</feature>
<name>A0AA38GJR5_TAXCH</name>
<dbReference type="InterPro" id="IPR036259">
    <property type="entry name" value="MFS_trans_sf"/>
</dbReference>
<proteinExistence type="inferred from homology"/>
<organism evidence="7 8">
    <name type="scientific">Taxus chinensis</name>
    <name type="common">Chinese yew</name>
    <name type="synonym">Taxus wallichiana var. chinensis</name>
    <dbReference type="NCBI Taxonomy" id="29808"/>
    <lineage>
        <taxon>Eukaryota</taxon>
        <taxon>Viridiplantae</taxon>
        <taxon>Streptophyta</taxon>
        <taxon>Embryophyta</taxon>
        <taxon>Tracheophyta</taxon>
        <taxon>Spermatophyta</taxon>
        <taxon>Pinopsida</taxon>
        <taxon>Pinidae</taxon>
        <taxon>Conifers II</taxon>
        <taxon>Cupressales</taxon>
        <taxon>Taxaceae</taxon>
        <taxon>Taxus</taxon>
    </lineage>
</organism>
<feature type="transmembrane region" description="Helical" evidence="6">
    <location>
        <begin position="535"/>
        <end position="554"/>
    </location>
</feature>
<keyword evidence="8" id="KW-1185">Reference proteome</keyword>
<dbReference type="Proteomes" id="UP000824469">
    <property type="component" value="Unassembled WGS sequence"/>
</dbReference>
<comment type="subcellular location">
    <subcellularLocation>
        <location evidence="1">Membrane</location>
        <topology evidence="1">Multi-pass membrane protein</topology>
    </subcellularLocation>
</comment>
<dbReference type="InterPro" id="IPR000109">
    <property type="entry name" value="POT_fam"/>
</dbReference>
<accession>A0AA38GJR5</accession>
<comment type="caution">
    <text evidence="7">The sequence shown here is derived from an EMBL/GenBank/DDBJ whole genome shotgun (WGS) entry which is preliminary data.</text>
</comment>
<evidence type="ECO:0000256" key="6">
    <source>
        <dbReference type="SAM" id="Phobius"/>
    </source>
</evidence>
<dbReference type="SUPFAM" id="SSF103473">
    <property type="entry name" value="MFS general substrate transporter"/>
    <property type="match status" value="1"/>
</dbReference>
<evidence type="ECO:0008006" key="9">
    <source>
        <dbReference type="Google" id="ProtNLM"/>
    </source>
</evidence>